<reference evidence="1 2" key="1">
    <citation type="journal article" date="2016" name="Mol. Biol. Evol.">
        <title>Comparative Genomics of Early-Diverging Mushroom-Forming Fungi Provides Insights into the Origins of Lignocellulose Decay Capabilities.</title>
        <authorList>
            <person name="Nagy L.G."/>
            <person name="Riley R."/>
            <person name="Tritt A."/>
            <person name="Adam C."/>
            <person name="Daum C."/>
            <person name="Floudas D."/>
            <person name="Sun H."/>
            <person name="Yadav J.S."/>
            <person name="Pangilinan J."/>
            <person name="Larsson K.H."/>
            <person name="Matsuura K."/>
            <person name="Barry K."/>
            <person name="Labutti K."/>
            <person name="Kuo R."/>
            <person name="Ohm R.A."/>
            <person name="Bhattacharya S.S."/>
            <person name="Shirouzu T."/>
            <person name="Yoshinaga Y."/>
            <person name="Martin F.M."/>
            <person name="Grigoriev I.V."/>
            <person name="Hibbett D.S."/>
        </authorList>
    </citation>
    <scope>NUCLEOTIDE SEQUENCE [LARGE SCALE GENOMIC DNA]</scope>
    <source>
        <strain evidence="1 2">HHB14362 ss-1</strain>
    </source>
</reference>
<evidence type="ECO:0000313" key="2">
    <source>
        <dbReference type="Proteomes" id="UP000076761"/>
    </source>
</evidence>
<evidence type="ECO:0000313" key="1">
    <source>
        <dbReference type="EMBL" id="KZT19542.1"/>
    </source>
</evidence>
<name>A0A165NEU1_9AGAM</name>
<dbReference type="InParanoid" id="A0A165NEU1"/>
<organism evidence="1 2">
    <name type="scientific">Neolentinus lepideus HHB14362 ss-1</name>
    <dbReference type="NCBI Taxonomy" id="1314782"/>
    <lineage>
        <taxon>Eukaryota</taxon>
        <taxon>Fungi</taxon>
        <taxon>Dikarya</taxon>
        <taxon>Basidiomycota</taxon>
        <taxon>Agaricomycotina</taxon>
        <taxon>Agaricomycetes</taxon>
        <taxon>Gloeophyllales</taxon>
        <taxon>Gloeophyllaceae</taxon>
        <taxon>Neolentinus</taxon>
    </lineage>
</organism>
<accession>A0A165NEU1</accession>
<gene>
    <name evidence="1" type="ORF">NEOLEDRAFT_1141881</name>
</gene>
<keyword evidence="2" id="KW-1185">Reference proteome</keyword>
<dbReference type="Proteomes" id="UP000076761">
    <property type="component" value="Unassembled WGS sequence"/>
</dbReference>
<sequence>TLFAQCSAPGSSRPKIIVMKRPSIHCASRHPLDFYYHHLAKYTVPIKFLGFRQSGTPSDSGHSLRQ</sequence>
<dbReference type="AlphaFoldDB" id="A0A165NEU1"/>
<proteinExistence type="predicted"/>
<feature type="non-terminal residue" evidence="1">
    <location>
        <position position="1"/>
    </location>
</feature>
<dbReference type="EMBL" id="KV425638">
    <property type="protein sequence ID" value="KZT19542.1"/>
    <property type="molecule type" value="Genomic_DNA"/>
</dbReference>
<protein>
    <submittedName>
        <fullName evidence="1">Uncharacterized protein</fullName>
    </submittedName>
</protein>